<accession>X1P6W6</accession>
<proteinExistence type="predicted"/>
<reference evidence="1" key="1">
    <citation type="journal article" date="2014" name="Front. Microbiol.">
        <title>High frequency of phylogenetically diverse reductive dehalogenase-homologous genes in deep subseafloor sedimentary metagenomes.</title>
        <authorList>
            <person name="Kawai M."/>
            <person name="Futagami T."/>
            <person name="Toyoda A."/>
            <person name="Takaki Y."/>
            <person name="Nishi S."/>
            <person name="Hori S."/>
            <person name="Arai W."/>
            <person name="Tsubouchi T."/>
            <person name="Morono Y."/>
            <person name="Uchiyama I."/>
            <person name="Ito T."/>
            <person name="Fujiyama A."/>
            <person name="Inagaki F."/>
            <person name="Takami H."/>
        </authorList>
    </citation>
    <scope>NUCLEOTIDE SEQUENCE</scope>
    <source>
        <strain evidence="1">Expedition CK06-06</strain>
    </source>
</reference>
<dbReference type="EMBL" id="BARV01040233">
    <property type="protein sequence ID" value="GAI52032.1"/>
    <property type="molecule type" value="Genomic_DNA"/>
</dbReference>
<feature type="non-terminal residue" evidence="1">
    <location>
        <position position="1"/>
    </location>
</feature>
<organism evidence="1">
    <name type="scientific">marine sediment metagenome</name>
    <dbReference type="NCBI Taxonomy" id="412755"/>
    <lineage>
        <taxon>unclassified sequences</taxon>
        <taxon>metagenomes</taxon>
        <taxon>ecological metagenomes</taxon>
    </lineage>
</organism>
<evidence type="ECO:0000313" key="1">
    <source>
        <dbReference type="EMBL" id="GAI52032.1"/>
    </source>
</evidence>
<sequence>ASPPPVPDWVSEDQPRYVDASVKGVGIFSQSKYPNEAWEFLRWRLTSLEADIAQLKDGYFPCRGDLLINPAFREFFETCPGILPYAEILSRSGPTLHRFKIKIYEEIENEYWRPLVYGLKSPQQAIEDAKRAVNRILS</sequence>
<dbReference type="Gene3D" id="3.40.190.10">
    <property type="entry name" value="Periplasmic binding protein-like II"/>
    <property type="match status" value="1"/>
</dbReference>
<dbReference type="SUPFAM" id="SSF53850">
    <property type="entry name" value="Periplasmic binding protein-like II"/>
    <property type="match status" value="1"/>
</dbReference>
<name>X1P6W6_9ZZZZ</name>
<gene>
    <name evidence="1" type="ORF">S06H3_61370</name>
</gene>
<protein>
    <submittedName>
        <fullName evidence="1">Uncharacterized protein</fullName>
    </submittedName>
</protein>
<comment type="caution">
    <text evidence="1">The sequence shown here is derived from an EMBL/GenBank/DDBJ whole genome shotgun (WGS) entry which is preliminary data.</text>
</comment>
<dbReference type="AlphaFoldDB" id="X1P6W6"/>